<accession>A0A255GS80</accession>
<dbReference type="InterPro" id="IPR001173">
    <property type="entry name" value="Glyco_trans_2-like"/>
</dbReference>
<keyword evidence="4" id="KW-0328">Glycosyltransferase</keyword>
<evidence type="ECO:0000256" key="1">
    <source>
        <dbReference type="ARBA" id="ARBA00001936"/>
    </source>
</evidence>
<gene>
    <name evidence="13" type="ORF">CGZ93_14780</name>
</gene>
<evidence type="ECO:0000256" key="5">
    <source>
        <dbReference type="ARBA" id="ARBA00022679"/>
    </source>
</evidence>
<dbReference type="NCBIfam" id="NF010496">
    <property type="entry name" value="PRK13915.1"/>
    <property type="match status" value="1"/>
</dbReference>
<comment type="cofactor">
    <cofactor evidence="1">
        <name>Mn(2+)</name>
        <dbReference type="ChEBI" id="CHEBI:29035"/>
    </cofactor>
</comment>
<evidence type="ECO:0000259" key="12">
    <source>
        <dbReference type="Pfam" id="PF00535"/>
    </source>
</evidence>
<proteinExistence type="inferred from homology"/>
<dbReference type="OrthoDB" id="5011697at2"/>
<dbReference type="EC" id="2.4.1.266" evidence="7"/>
<keyword evidence="5" id="KW-0808">Transferase</keyword>
<feature type="region of interest" description="Disordered" evidence="11">
    <location>
        <begin position="295"/>
        <end position="315"/>
    </location>
</feature>
<evidence type="ECO:0000313" key="13">
    <source>
        <dbReference type="EMBL" id="OYO18679.1"/>
    </source>
</evidence>
<evidence type="ECO:0000256" key="6">
    <source>
        <dbReference type="ARBA" id="ARBA00022842"/>
    </source>
</evidence>
<evidence type="ECO:0000256" key="3">
    <source>
        <dbReference type="ARBA" id="ARBA00006739"/>
    </source>
</evidence>
<dbReference type="Pfam" id="PF00535">
    <property type="entry name" value="Glycos_transf_2"/>
    <property type="match status" value="1"/>
</dbReference>
<keyword evidence="6" id="KW-0460">Magnesium</keyword>
<comment type="catalytic activity">
    <reaction evidence="9">
        <text>(2R)-3-phosphoglycerate + UDP-alpha-D-glucose = (2R)-2-O-(alpha-D-glucopyranosyl)-3-phospho-glycerate + UDP + H(+)</text>
        <dbReference type="Rhea" id="RHEA:31319"/>
        <dbReference type="ChEBI" id="CHEBI:15378"/>
        <dbReference type="ChEBI" id="CHEBI:58223"/>
        <dbReference type="ChEBI" id="CHEBI:58272"/>
        <dbReference type="ChEBI" id="CHEBI:58885"/>
        <dbReference type="ChEBI" id="CHEBI:62600"/>
        <dbReference type="EC" id="2.4.1.266"/>
    </reaction>
    <physiologicalReaction direction="left-to-right" evidence="9">
        <dbReference type="Rhea" id="RHEA:31320"/>
    </physiologicalReaction>
</comment>
<comment type="caution">
    <text evidence="13">The sequence shown here is derived from an EMBL/GenBank/DDBJ whole genome shotgun (WGS) entry which is preliminary data.</text>
</comment>
<evidence type="ECO:0000313" key="14">
    <source>
        <dbReference type="Proteomes" id="UP000216311"/>
    </source>
</evidence>
<feature type="compositionally biased region" description="Basic and acidic residues" evidence="11">
    <location>
        <begin position="299"/>
        <end position="315"/>
    </location>
</feature>
<dbReference type="Gene3D" id="3.90.550.10">
    <property type="entry name" value="Spore Coat Polysaccharide Biosynthesis Protein SpsA, Chain A"/>
    <property type="match status" value="1"/>
</dbReference>
<dbReference type="Proteomes" id="UP000216311">
    <property type="component" value="Unassembled WGS sequence"/>
</dbReference>
<evidence type="ECO:0000256" key="10">
    <source>
        <dbReference type="ARBA" id="ARBA00048997"/>
    </source>
</evidence>
<comment type="similarity">
    <text evidence="3">Belongs to the glycosyltransferase 2 family.</text>
</comment>
<evidence type="ECO:0000256" key="7">
    <source>
        <dbReference type="ARBA" id="ARBA00039022"/>
    </source>
</evidence>
<organism evidence="13 14">
    <name type="scientific">Enemella dayhoffiae</name>
    <dbReference type="NCBI Taxonomy" id="2016507"/>
    <lineage>
        <taxon>Bacteria</taxon>
        <taxon>Bacillati</taxon>
        <taxon>Actinomycetota</taxon>
        <taxon>Actinomycetes</taxon>
        <taxon>Propionibacteriales</taxon>
        <taxon>Propionibacteriaceae</taxon>
        <taxon>Enemella</taxon>
    </lineage>
</organism>
<protein>
    <recommendedName>
        <fullName evidence="8">Glucosyl-3-phosphoglycerate synthase</fullName>
        <ecNumber evidence="7">2.4.1.266</ecNumber>
    </recommendedName>
</protein>
<evidence type="ECO:0000256" key="2">
    <source>
        <dbReference type="ARBA" id="ARBA00001946"/>
    </source>
</evidence>
<feature type="domain" description="Glycosyltransferase 2-like" evidence="12">
    <location>
        <begin position="34"/>
        <end position="148"/>
    </location>
</feature>
<dbReference type="InterPro" id="IPR050256">
    <property type="entry name" value="Glycosyltransferase_2"/>
</dbReference>
<evidence type="ECO:0000256" key="11">
    <source>
        <dbReference type="SAM" id="MobiDB-lite"/>
    </source>
</evidence>
<comment type="catalytic activity">
    <reaction evidence="10">
        <text>an NDP-alpha-D-glucose + (2R)-3-phosphoglycerate = (2R)-2-O-(alpha-D-glucopyranosyl)-3-phospho-glycerate + a ribonucleoside 5'-diphosphate + H(+)</text>
        <dbReference type="Rhea" id="RHEA:47244"/>
        <dbReference type="ChEBI" id="CHEBI:15378"/>
        <dbReference type="ChEBI" id="CHEBI:57930"/>
        <dbReference type="ChEBI" id="CHEBI:58272"/>
        <dbReference type="ChEBI" id="CHEBI:62600"/>
        <dbReference type="ChEBI" id="CHEBI:76533"/>
        <dbReference type="EC" id="2.4.1.266"/>
    </reaction>
    <physiologicalReaction direction="left-to-right" evidence="10">
        <dbReference type="Rhea" id="RHEA:47245"/>
    </physiologicalReaction>
</comment>
<sequence length="326" mass="35753">MRRDVKSWFERRSYRGSSFTAEQLVRAKRGRTVSVVLPARDEQATVGTIVAALRTELMERIPLIDELVVIDSNSTDSTAEVASAAGARVFAQSEILPAYGEVPGKGEALWKSLAVTSGDVIAFLDSDLRDFDPHFATGLLGPLLLDEVRYVKGCYDRPLINGETILPAGGGRVTELVARPLLNAYWPELAGFVQPLAGEYAGTREALEAVPFVSGYGVEIGLLIDLVELFGLDSLAQVDLGVRVHRNSPDEALARMALQIQLTVHRRLELHGRIVSTEAPANRLTQFSREVGRDGFQTSEHEVTTSERPPMRTVRDEVASRRAECV</sequence>
<name>A0A255GS80_9ACTN</name>
<dbReference type="GO" id="GO:0016757">
    <property type="term" value="F:glycosyltransferase activity"/>
    <property type="evidence" value="ECO:0007669"/>
    <property type="project" value="UniProtKB-KW"/>
</dbReference>
<dbReference type="AlphaFoldDB" id="A0A255GS80"/>
<dbReference type="RefSeq" id="WP_094364912.1">
    <property type="nucleotide sequence ID" value="NZ_NMVQ01000043.1"/>
</dbReference>
<reference evidence="13 14" key="1">
    <citation type="submission" date="2017-07" db="EMBL/GenBank/DDBJ databases">
        <title>Draft whole genome sequences of clinical Proprionibacteriaceae strains.</title>
        <authorList>
            <person name="Bernier A.-M."/>
            <person name="Bernard K."/>
            <person name="Domingo M.-C."/>
        </authorList>
    </citation>
    <scope>NUCLEOTIDE SEQUENCE [LARGE SCALE GENOMIC DNA]</scope>
    <source>
        <strain evidence="13 14">NML 130396</strain>
    </source>
</reference>
<dbReference type="SUPFAM" id="SSF53448">
    <property type="entry name" value="Nucleotide-diphospho-sugar transferases"/>
    <property type="match status" value="1"/>
</dbReference>
<evidence type="ECO:0000256" key="4">
    <source>
        <dbReference type="ARBA" id="ARBA00022676"/>
    </source>
</evidence>
<dbReference type="InterPro" id="IPR029044">
    <property type="entry name" value="Nucleotide-diphossugar_trans"/>
</dbReference>
<dbReference type="PANTHER" id="PTHR48090:SF10">
    <property type="entry name" value="GLUCOSYL-3-PHOSPHOGLYCERATE SYNTHASE"/>
    <property type="match status" value="1"/>
</dbReference>
<comment type="cofactor">
    <cofactor evidence="2">
        <name>Mg(2+)</name>
        <dbReference type="ChEBI" id="CHEBI:18420"/>
    </cofactor>
</comment>
<dbReference type="PANTHER" id="PTHR48090">
    <property type="entry name" value="UNDECAPRENYL-PHOSPHATE 4-DEOXY-4-FORMAMIDO-L-ARABINOSE TRANSFERASE-RELATED"/>
    <property type="match status" value="1"/>
</dbReference>
<evidence type="ECO:0000256" key="8">
    <source>
        <dbReference type="ARBA" id="ARBA00040894"/>
    </source>
</evidence>
<evidence type="ECO:0000256" key="9">
    <source>
        <dbReference type="ARBA" id="ARBA00048689"/>
    </source>
</evidence>
<keyword evidence="14" id="KW-1185">Reference proteome</keyword>
<dbReference type="EMBL" id="NMVQ01000043">
    <property type="protein sequence ID" value="OYO18679.1"/>
    <property type="molecule type" value="Genomic_DNA"/>
</dbReference>